<dbReference type="EMBL" id="FNEM01000009">
    <property type="protein sequence ID" value="SDJ55073.1"/>
    <property type="molecule type" value="Genomic_DNA"/>
</dbReference>
<reference evidence="2" key="1">
    <citation type="submission" date="2016-10" db="EMBL/GenBank/DDBJ databases">
        <authorList>
            <person name="Varghese N."/>
            <person name="Submissions S."/>
        </authorList>
    </citation>
    <scope>NUCLEOTIDE SEQUENCE [LARGE SCALE GENOMIC DNA]</scope>
    <source>
        <strain evidence="2">DSM 23317</strain>
    </source>
</reference>
<organism evidence="1 2">
    <name type="scientific">Ferrimonas sediminum</name>
    <dbReference type="NCBI Taxonomy" id="718193"/>
    <lineage>
        <taxon>Bacteria</taxon>
        <taxon>Pseudomonadati</taxon>
        <taxon>Pseudomonadota</taxon>
        <taxon>Gammaproteobacteria</taxon>
        <taxon>Alteromonadales</taxon>
        <taxon>Ferrimonadaceae</taxon>
        <taxon>Ferrimonas</taxon>
    </lineage>
</organism>
<name>A0A1G8UMQ7_9GAMM</name>
<evidence type="ECO:0000313" key="2">
    <source>
        <dbReference type="Proteomes" id="UP000199527"/>
    </source>
</evidence>
<protein>
    <submittedName>
        <fullName evidence="1">Uncharacterized protein</fullName>
    </submittedName>
</protein>
<sequence>MQPVGLLSQIPARPDAKIKRDVAPEEAAAPAPVSTKLVLPADAQSWQQWQAGRARLVDDHANSNAIATYKEMVNQPLRQQLQSMIGVDLYV</sequence>
<accession>A0A1G8UMQ7</accession>
<proteinExistence type="predicted"/>
<dbReference type="Proteomes" id="UP000199527">
    <property type="component" value="Unassembled WGS sequence"/>
</dbReference>
<evidence type="ECO:0000313" key="1">
    <source>
        <dbReference type="EMBL" id="SDJ55073.1"/>
    </source>
</evidence>
<gene>
    <name evidence="1" type="ORF">SAMN04488540_109141</name>
</gene>
<dbReference type="AlphaFoldDB" id="A0A1G8UMQ7"/>
<keyword evidence="2" id="KW-1185">Reference proteome</keyword>